<dbReference type="Proteomes" id="UP000092124">
    <property type="component" value="Unassembled WGS sequence"/>
</dbReference>
<proteinExistence type="predicted"/>
<gene>
    <name evidence="1" type="ORF">A6R68_24023</name>
</gene>
<reference evidence="1 2" key="1">
    <citation type="submission" date="2016-06" db="EMBL/GenBank/DDBJ databases">
        <title>The Draft Genome Sequence and Annotation of the Desert Woodrat Neotoma lepida.</title>
        <authorList>
            <person name="Campbell M."/>
            <person name="Oakeson K.F."/>
            <person name="Yandell M."/>
            <person name="Halpert J.R."/>
            <person name="Dearing D."/>
        </authorList>
    </citation>
    <scope>NUCLEOTIDE SEQUENCE [LARGE SCALE GENOMIC DNA]</scope>
    <source>
        <strain evidence="1">417</strain>
        <tissue evidence="1">Liver</tissue>
    </source>
</reference>
<comment type="caution">
    <text evidence="1">The sequence shown here is derived from an EMBL/GenBank/DDBJ whole genome shotgun (WGS) entry which is preliminary data.</text>
</comment>
<protein>
    <submittedName>
        <fullName evidence="1">Uncharacterized protein</fullName>
    </submittedName>
</protein>
<dbReference type="AlphaFoldDB" id="A0A1A6HUS2"/>
<evidence type="ECO:0000313" key="1">
    <source>
        <dbReference type="EMBL" id="OBS81986.1"/>
    </source>
</evidence>
<name>A0A1A6HUS2_NEOLE</name>
<keyword evidence="2" id="KW-1185">Reference proteome</keyword>
<sequence>MAAGGSLDGSQEILVSRGYAAERGKGQHDPLISSTFQGRFLDYQVTLVKHLLTHRGSDKGKHSAAKSMVKKVIVTLTEPVGGDKNDGT</sequence>
<evidence type="ECO:0000313" key="2">
    <source>
        <dbReference type="Proteomes" id="UP000092124"/>
    </source>
</evidence>
<accession>A0A1A6HUS2</accession>
<dbReference type="EMBL" id="LZPO01008469">
    <property type="protein sequence ID" value="OBS81986.1"/>
    <property type="molecule type" value="Genomic_DNA"/>
</dbReference>
<organism evidence="1 2">
    <name type="scientific">Neotoma lepida</name>
    <name type="common">Desert woodrat</name>
    <dbReference type="NCBI Taxonomy" id="56216"/>
    <lineage>
        <taxon>Eukaryota</taxon>
        <taxon>Metazoa</taxon>
        <taxon>Chordata</taxon>
        <taxon>Craniata</taxon>
        <taxon>Vertebrata</taxon>
        <taxon>Euteleostomi</taxon>
        <taxon>Mammalia</taxon>
        <taxon>Eutheria</taxon>
        <taxon>Euarchontoglires</taxon>
        <taxon>Glires</taxon>
        <taxon>Rodentia</taxon>
        <taxon>Myomorpha</taxon>
        <taxon>Muroidea</taxon>
        <taxon>Cricetidae</taxon>
        <taxon>Neotominae</taxon>
        <taxon>Neotoma</taxon>
    </lineage>
</organism>